<comment type="caution">
    <text evidence="7">The sequence shown here is derived from an EMBL/GenBank/DDBJ whole genome shotgun (WGS) entry which is preliminary data.</text>
</comment>
<feature type="transmembrane region" description="Helical" evidence="5">
    <location>
        <begin position="56"/>
        <end position="80"/>
    </location>
</feature>
<feature type="transmembrane region" description="Helical" evidence="5">
    <location>
        <begin position="148"/>
        <end position="165"/>
    </location>
</feature>
<feature type="transmembrane region" description="Helical" evidence="5">
    <location>
        <begin position="92"/>
        <end position="112"/>
    </location>
</feature>
<dbReference type="GO" id="GO:0004252">
    <property type="term" value="F:serine-type endopeptidase activity"/>
    <property type="evidence" value="ECO:0007669"/>
    <property type="project" value="InterPro"/>
</dbReference>
<evidence type="ECO:0000256" key="2">
    <source>
        <dbReference type="ARBA" id="ARBA00022692"/>
    </source>
</evidence>
<keyword evidence="4 5" id="KW-0472">Membrane</keyword>
<dbReference type="AlphaFoldDB" id="Q4RSZ9"/>
<dbReference type="InterPro" id="IPR009060">
    <property type="entry name" value="UBA-like_sf"/>
</dbReference>
<feature type="transmembrane region" description="Helical" evidence="5">
    <location>
        <begin position="21"/>
        <end position="44"/>
    </location>
</feature>
<dbReference type="Gene3D" id="1.20.1540.10">
    <property type="entry name" value="Rhomboid-like"/>
    <property type="match status" value="1"/>
</dbReference>
<dbReference type="InterPro" id="IPR035952">
    <property type="entry name" value="Rhomboid-like_sf"/>
</dbReference>
<dbReference type="EMBL" id="CAAE01014999">
    <property type="protein sequence ID" value="CAG08483.1"/>
    <property type="molecule type" value="Genomic_DNA"/>
</dbReference>
<keyword evidence="2 5" id="KW-0812">Transmembrane</keyword>
<keyword evidence="3 5" id="KW-1133">Transmembrane helix</keyword>
<protein>
    <submittedName>
        <fullName evidence="7">(spotted green pufferfish) hypothetical protein</fullName>
    </submittedName>
</protein>
<sequence length="349" mass="38229">MFRSLSSAWLCYRSDHRGFCSGTSLLVILMLCLYNCGIQASLTVGPGGDFPRVSDVLLYAISHDELPALLFSVILLVSVGRFQERRWGTVPFLALSALTVTILPFLYTLLLFVGSGEATRICGHSAIQLTLFTAQCRQETPRRLPRCLPAWFLPWLLLLMAVLLLPGTPVLLHFCSLFIGHNCILFFLMSYFCISVRLWLEGRGISRKPFLLIFCNVSSCHSSRSLPQRTPVDQAAAAPVREAAIPNLNTLGTAHAWETDDSADVSETQLLEEQMLRAGILASVRDAPDFADAKVEVPKSSVSSLRLQQLEKMGFSTEKAVVALAASKQLDGAISLLVDEGVGEQAVVV</sequence>
<feature type="domain" description="Peptidase S54 rhomboid" evidence="6">
    <location>
        <begin position="54"/>
        <end position="181"/>
    </location>
</feature>
<dbReference type="KEGG" id="tng:GSTEN00029481G001"/>
<evidence type="ECO:0000256" key="1">
    <source>
        <dbReference type="ARBA" id="ARBA00004141"/>
    </source>
</evidence>
<reference evidence="7" key="1">
    <citation type="journal article" date="2004" name="Nature">
        <title>Genome duplication in the teleost fish Tetraodon nigroviridis reveals the early vertebrate proto-karyotype.</title>
        <authorList>
            <person name="Jaillon O."/>
            <person name="Aury J.-M."/>
            <person name="Brunet F."/>
            <person name="Petit J.-L."/>
            <person name="Stange-Thomann N."/>
            <person name="Mauceli E."/>
            <person name="Bouneau L."/>
            <person name="Fischer C."/>
            <person name="Ozouf-Costaz C."/>
            <person name="Bernot A."/>
            <person name="Nicaud S."/>
            <person name="Jaffe D."/>
            <person name="Fisher S."/>
            <person name="Lutfalla G."/>
            <person name="Dossat C."/>
            <person name="Segurens B."/>
            <person name="Dasilva C."/>
            <person name="Salanoubat M."/>
            <person name="Levy M."/>
            <person name="Boudet N."/>
            <person name="Castellano S."/>
            <person name="Anthouard V."/>
            <person name="Jubin C."/>
            <person name="Castelli V."/>
            <person name="Katinka M."/>
            <person name="Vacherie B."/>
            <person name="Biemont C."/>
            <person name="Skalli Z."/>
            <person name="Cattolico L."/>
            <person name="Poulain J."/>
            <person name="De Berardinis V."/>
            <person name="Cruaud C."/>
            <person name="Duprat S."/>
            <person name="Brottier P."/>
            <person name="Coutanceau J.-P."/>
            <person name="Gouzy J."/>
            <person name="Parra G."/>
            <person name="Lardier G."/>
            <person name="Chapple C."/>
            <person name="McKernan K.J."/>
            <person name="McEwan P."/>
            <person name="Bosak S."/>
            <person name="Kellis M."/>
            <person name="Volff J.-N."/>
            <person name="Guigo R."/>
            <person name="Zody M.C."/>
            <person name="Mesirov J."/>
            <person name="Lindblad-Toh K."/>
            <person name="Birren B."/>
            <person name="Nusbaum C."/>
            <person name="Kahn D."/>
            <person name="Robinson-Rechavi M."/>
            <person name="Laudet V."/>
            <person name="Schachter V."/>
            <person name="Quetier F."/>
            <person name="Saurin W."/>
            <person name="Scarpelli C."/>
            <person name="Wincker P."/>
            <person name="Lander E.S."/>
            <person name="Weissenbach J."/>
            <person name="Roest Crollius H."/>
        </authorList>
    </citation>
    <scope>NUCLEOTIDE SEQUENCE [LARGE SCALE GENOMIC DNA]</scope>
</reference>
<dbReference type="OrthoDB" id="9908508at2759"/>
<dbReference type="SUPFAM" id="SSF46934">
    <property type="entry name" value="UBA-like"/>
    <property type="match status" value="1"/>
</dbReference>
<evidence type="ECO:0000313" key="7">
    <source>
        <dbReference type="EMBL" id="CAG08483.1"/>
    </source>
</evidence>
<evidence type="ECO:0000256" key="3">
    <source>
        <dbReference type="ARBA" id="ARBA00022989"/>
    </source>
</evidence>
<organism evidence="7">
    <name type="scientific">Tetraodon nigroviridis</name>
    <name type="common">Spotted green pufferfish</name>
    <name type="synonym">Chelonodon nigroviridis</name>
    <dbReference type="NCBI Taxonomy" id="99883"/>
    <lineage>
        <taxon>Eukaryota</taxon>
        <taxon>Metazoa</taxon>
        <taxon>Chordata</taxon>
        <taxon>Craniata</taxon>
        <taxon>Vertebrata</taxon>
        <taxon>Euteleostomi</taxon>
        <taxon>Actinopterygii</taxon>
        <taxon>Neopterygii</taxon>
        <taxon>Teleostei</taxon>
        <taxon>Neoteleostei</taxon>
        <taxon>Acanthomorphata</taxon>
        <taxon>Eupercaria</taxon>
        <taxon>Tetraodontiformes</taxon>
        <taxon>Tetradontoidea</taxon>
        <taxon>Tetraodontidae</taxon>
        <taxon>Tetraodon</taxon>
    </lineage>
</organism>
<evidence type="ECO:0000256" key="5">
    <source>
        <dbReference type="SAM" id="Phobius"/>
    </source>
</evidence>
<dbReference type="GO" id="GO:0016020">
    <property type="term" value="C:membrane"/>
    <property type="evidence" value="ECO:0007669"/>
    <property type="project" value="UniProtKB-SubCell"/>
</dbReference>
<dbReference type="SUPFAM" id="SSF144091">
    <property type="entry name" value="Rhomboid-like"/>
    <property type="match status" value="1"/>
</dbReference>
<comment type="subcellular location">
    <subcellularLocation>
        <location evidence="1">Membrane</location>
        <topology evidence="1">Multi-pass membrane protein</topology>
    </subcellularLocation>
</comment>
<evidence type="ECO:0000259" key="6">
    <source>
        <dbReference type="Pfam" id="PF01694"/>
    </source>
</evidence>
<feature type="transmembrane region" description="Helical" evidence="5">
    <location>
        <begin position="171"/>
        <end position="200"/>
    </location>
</feature>
<dbReference type="InterPro" id="IPR022764">
    <property type="entry name" value="Peptidase_S54_rhomboid_dom"/>
</dbReference>
<gene>
    <name evidence="7" type="ORF">GSTENG00029481001</name>
</gene>
<name>Q4RSZ9_TETNG</name>
<proteinExistence type="predicted"/>
<accession>Q4RSZ9</accession>
<feature type="non-terminal residue" evidence="7">
    <location>
        <position position="349"/>
    </location>
</feature>
<dbReference type="Pfam" id="PF01694">
    <property type="entry name" value="Rhomboid"/>
    <property type="match status" value="1"/>
</dbReference>
<evidence type="ECO:0000256" key="4">
    <source>
        <dbReference type="ARBA" id="ARBA00023136"/>
    </source>
</evidence>
<reference evidence="7" key="2">
    <citation type="submission" date="2004-02" db="EMBL/GenBank/DDBJ databases">
        <authorList>
            <consortium name="Genoscope"/>
            <consortium name="Whitehead Institute Centre for Genome Research"/>
        </authorList>
    </citation>
    <scope>NUCLEOTIDE SEQUENCE</scope>
</reference>